<evidence type="ECO:0000256" key="7">
    <source>
        <dbReference type="ARBA" id="ARBA00023157"/>
    </source>
</evidence>
<comment type="subcellular location">
    <subcellularLocation>
        <location evidence="1 8">Cell membrane</location>
        <topology evidence="1 8">Multi-pass membrane protein</topology>
    </subcellularLocation>
</comment>
<dbReference type="InterPro" id="IPR002350">
    <property type="entry name" value="Kazal_dom"/>
</dbReference>
<feature type="transmembrane region" description="Helical" evidence="8">
    <location>
        <begin position="635"/>
        <end position="657"/>
    </location>
</feature>
<evidence type="ECO:0000256" key="3">
    <source>
        <dbReference type="ARBA" id="ARBA00022475"/>
    </source>
</evidence>
<protein>
    <recommendedName>
        <fullName evidence="8">Solute carrier organic anion transporter family member</fullName>
    </recommendedName>
</protein>
<feature type="transmembrane region" description="Helical" evidence="8">
    <location>
        <begin position="185"/>
        <end position="204"/>
    </location>
</feature>
<evidence type="ECO:0000256" key="1">
    <source>
        <dbReference type="ARBA" id="ARBA00004651"/>
    </source>
</evidence>
<feature type="transmembrane region" description="Helical" evidence="8">
    <location>
        <begin position="225"/>
        <end position="250"/>
    </location>
</feature>
<feature type="transmembrane region" description="Helical" evidence="8">
    <location>
        <begin position="87"/>
        <end position="105"/>
    </location>
</feature>
<feature type="transmembrane region" description="Helical" evidence="8">
    <location>
        <begin position="581"/>
        <end position="606"/>
    </location>
</feature>
<evidence type="ECO:0000259" key="10">
    <source>
        <dbReference type="PROSITE" id="PS51465"/>
    </source>
</evidence>
<dbReference type="EMBL" id="JASAOG010000011">
    <property type="protein sequence ID" value="KAK0066379.1"/>
    <property type="molecule type" value="Genomic_DNA"/>
</dbReference>
<feature type="transmembrane region" description="Helical" evidence="8">
    <location>
        <begin position="46"/>
        <end position="67"/>
    </location>
</feature>
<keyword evidence="6 8" id="KW-0472">Membrane</keyword>
<keyword evidence="8" id="KW-0813">Transport</keyword>
<feature type="transmembrane region" description="Helical" evidence="8">
    <location>
        <begin position="415"/>
        <end position="435"/>
    </location>
</feature>
<dbReference type="SUPFAM" id="SSF100895">
    <property type="entry name" value="Kazal-type serine protease inhibitors"/>
    <property type="match status" value="1"/>
</dbReference>
<accession>A0AAD8FKE9</accession>
<dbReference type="Pfam" id="PF03137">
    <property type="entry name" value="OATP"/>
    <property type="match status" value="1"/>
</dbReference>
<dbReference type="AlphaFoldDB" id="A0AAD8FKE9"/>
<evidence type="ECO:0000256" key="4">
    <source>
        <dbReference type="ARBA" id="ARBA00022692"/>
    </source>
</evidence>
<dbReference type="InterPro" id="IPR036259">
    <property type="entry name" value="MFS_trans_sf"/>
</dbReference>
<keyword evidence="7" id="KW-1015">Disulfide bond</keyword>
<proteinExistence type="inferred from homology"/>
<comment type="caution">
    <text evidence="11">The sequence shown here is derived from an EMBL/GenBank/DDBJ whole genome shotgun (WGS) entry which is preliminary data.</text>
</comment>
<reference evidence="11" key="1">
    <citation type="journal article" date="2023" name="PLoS Negl. Trop. Dis.">
        <title>A genome sequence for Biomphalaria pfeifferi, the major vector snail for the human-infecting parasite Schistosoma mansoni.</title>
        <authorList>
            <person name="Bu L."/>
            <person name="Lu L."/>
            <person name="Laidemitt M.R."/>
            <person name="Zhang S.M."/>
            <person name="Mutuku M."/>
            <person name="Mkoji G."/>
            <person name="Steinauer M."/>
            <person name="Loker E.S."/>
        </authorList>
    </citation>
    <scope>NUCLEOTIDE SEQUENCE</scope>
    <source>
        <strain evidence="11">KasaAsao</strain>
    </source>
</reference>
<feature type="transmembrane region" description="Helical" evidence="8">
    <location>
        <begin position="447"/>
        <end position="467"/>
    </location>
</feature>
<keyword evidence="5 8" id="KW-1133">Transmembrane helix</keyword>
<evidence type="ECO:0000256" key="2">
    <source>
        <dbReference type="ARBA" id="ARBA00009657"/>
    </source>
</evidence>
<dbReference type="NCBIfam" id="TIGR00805">
    <property type="entry name" value="oat"/>
    <property type="match status" value="1"/>
</dbReference>
<dbReference type="InterPro" id="IPR004156">
    <property type="entry name" value="OATP"/>
</dbReference>
<feature type="transmembrane region" description="Helical" evidence="8">
    <location>
        <begin position="545"/>
        <end position="569"/>
    </location>
</feature>
<feature type="region of interest" description="Disordered" evidence="9">
    <location>
        <begin position="1"/>
        <end position="25"/>
    </location>
</feature>
<dbReference type="Pfam" id="PF07648">
    <property type="entry name" value="Kazal_2"/>
    <property type="match status" value="1"/>
</dbReference>
<feature type="transmembrane region" description="Helical" evidence="8">
    <location>
        <begin position="270"/>
        <end position="294"/>
    </location>
</feature>
<reference evidence="11" key="2">
    <citation type="submission" date="2023-04" db="EMBL/GenBank/DDBJ databases">
        <authorList>
            <person name="Bu L."/>
            <person name="Lu L."/>
            <person name="Laidemitt M.R."/>
            <person name="Zhang S.M."/>
            <person name="Mutuku M."/>
            <person name="Mkoji G."/>
            <person name="Steinauer M."/>
            <person name="Loker E.S."/>
        </authorList>
    </citation>
    <scope>NUCLEOTIDE SEQUENCE</scope>
    <source>
        <strain evidence="11">KasaAsao</strain>
        <tissue evidence="11">Whole Snail</tissue>
    </source>
</reference>
<evidence type="ECO:0000256" key="9">
    <source>
        <dbReference type="SAM" id="MobiDB-lite"/>
    </source>
</evidence>
<evidence type="ECO:0000256" key="8">
    <source>
        <dbReference type="RuleBase" id="RU362056"/>
    </source>
</evidence>
<gene>
    <name evidence="11" type="ORF">Bpfe_004500</name>
</gene>
<dbReference type="PROSITE" id="PS51465">
    <property type="entry name" value="KAZAL_2"/>
    <property type="match status" value="1"/>
</dbReference>
<evidence type="ECO:0000313" key="12">
    <source>
        <dbReference type="Proteomes" id="UP001233172"/>
    </source>
</evidence>
<feature type="transmembrane region" description="Helical" evidence="8">
    <location>
        <begin position="376"/>
        <end position="395"/>
    </location>
</feature>
<feature type="transmembrane region" description="Helical" evidence="8">
    <location>
        <begin position="117"/>
        <end position="137"/>
    </location>
</feature>
<keyword evidence="8" id="KW-0406">Ion transport</keyword>
<evidence type="ECO:0000256" key="6">
    <source>
        <dbReference type="ARBA" id="ARBA00023136"/>
    </source>
</evidence>
<dbReference type="PANTHER" id="PTHR11388:SF76">
    <property type="entry name" value="SOLUTE CARRIER ORGANIC ANION TRANSPORTER FAMILY MEMBER"/>
    <property type="match status" value="1"/>
</dbReference>
<dbReference type="GO" id="GO:0016323">
    <property type="term" value="C:basolateral plasma membrane"/>
    <property type="evidence" value="ECO:0007669"/>
    <property type="project" value="TreeGrafter"/>
</dbReference>
<dbReference type="GO" id="GO:0043252">
    <property type="term" value="P:sodium-independent organic anion transport"/>
    <property type="evidence" value="ECO:0007669"/>
    <property type="project" value="TreeGrafter"/>
</dbReference>
<evidence type="ECO:0000256" key="5">
    <source>
        <dbReference type="ARBA" id="ARBA00022989"/>
    </source>
</evidence>
<dbReference type="CDD" id="cd17336">
    <property type="entry name" value="MFS_SLCO_OATP"/>
    <property type="match status" value="1"/>
</dbReference>
<dbReference type="GO" id="GO:0006811">
    <property type="term" value="P:monoatomic ion transport"/>
    <property type="evidence" value="ECO:0007669"/>
    <property type="project" value="UniProtKB-KW"/>
</dbReference>
<keyword evidence="12" id="KW-1185">Reference proteome</keyword>
<sequence length="707" mass="77114">MSTRGYRPVQGLREKNGDDVSDDAGSDTRCGILSVTPNAVQPCANMVCFTAFYGLAALLTSTLTSYVNSQVTTLERQFGFTSKQTGLIMAANDIGFLICVLFVSYSSTRIHIPRSLGIATVTFGISGLSCSLPHFIFGARVHSETFANVTSNQSQMYGDFCDASNSSSALCNRDLRRSGSWSSEHVATISLGIIVVGMMLQGFGKAPRASLVVTYVDDNTKRTNTGIFMGCIVTLGILGPAVAYTMGGLFSKMYVSLEATTLTPKHPNWIGAWWLGYVVFGILSLVISIPLFWFPRKLPQRHKATPGDIETVTKNDFSISGLTVASNASGEGINESTKSSNGSLIHHPHVRFSFKSLLLELKGFLAVFVRLWTNPIYTCTIISSCFVLFTVSAIGSYTPKYMERMFNLPAYKANYIMAGKSLCASCIGTFLGGYLTKRLKMTAKKALLFISGAVFLSFVCTLAAMFFQCEQPTVHNWPGSTESCYDDCHCEENKFFAICGQDGKTYYSPCTAGCKNIVKEVYQNCTCIVGGTAVAGFCDYGCNQLYAYAIFSALGRVTGTLAIVPKIILIIRCVENRDKGFALGFQAFMTSFFGWLLGPIIIGYVIDGICTVWDVTCGTTGRCLLYDNDVFRVKLHSYCATSLACSFVVLMFACIYARCTGCLDEKDQKSNNNTKTSPPHLTSVNSDYSQHKDITVSNENNKKADVL</sequence>
<comment type="similarity">
    <text evidence="2 8">Belongs to the organo anion transporter (TC 2.A.60) family.</text>
</comment>
<evidence type="ECO:0000313" key="11">
    <source>
        <dbReference type="EMBL" id="KAK0066379.1"/>
    </source>
</evidence>
<organism evidence="11 12">
    <name type="scientific">Biomphalaria pfeifferi</name>
    <name type="common">Bloodfluke planorb</name>
    <name type="synonym">Freshwater snail</name>
    <dbReference type="NCBI Taxonomy" id="112525"/>
    <lineage>
        <taxon>Eukaryota</taxon>
        <taxon>Metazoa</taxon>
        <taxon>Spiralia</taxon>
        <taxon>Lophotrochozoa</taxon>
        <taxon>Mollusca</taxon>
        <taxon>Gastropoda</taxon>
        <taxon>Heterobranchia</taxon>
        <taxon>Euthyneura</taxon>
        <taxon>Panpulmonata</taxon>
        <taxon>Hygrophila</taxon>
        <taxon>Lymnaeoidea</taxon>
        <taxon>Planorbidae</taxon>
        <taxon>Biomphalaria</taxon>
    </lineage>
</organism>
<dbReference type="Gene3D" id="1.20.1250.20">
    <property type="entry name" value="MFS general substrate transporter like domains"/>
    <property type="match status" value="2"/>
</dbReference>
<name>A0AAD8FKE9_BIOPF</name>
<keyword evidence="4 8" id="KW-0812">Transmembrane</keyword>
<feature type="domain" description="Kazal-like" evidence="10">
    <location>
        <begin position="478"/>
        <end position="529"/>
    </location>
</feature>
<dbReference type="PANTHER" id="PTHR11388">
    <property type="entry name" value="ORGANIC ANION TRANSPORTER"/>
    <property type="match status" value="1"/>
</dbReference>
<dbReference type="Proteomes" id="UP001233172">
    <property type="component" value="Unassembled WGS sequence"/>
</dbReference>
<dbReference type="GO" id="GO:0015347">
    <property type="term" value="F:sodium-independent organic anion transmembrane transporter activity"/>
    <property type="evidence" value="ECO:0007669"/>
    <property type="project" value="TreeGrafter"/>
</dbReference>
<dbReference type="SUPFAM" id="SSF103473">
    <property type="entry name" value="MFS general substrate transporter"/>
    <property type="match status" value="1"/>
</dbReference>
<keyword evidence="3" id="KW-1003">Cell membrane</keyword>
<dbReference type="InterPro" id="IPR036058">
    <property type="entry name" value="Kazal_dom_sf"/>
</dbReference>